<keyword evidence="8 10" id="KW-0472">Membrane</keyword>
<dbReference type="AlphaFoldDB" id="K8PGG2"/>
<comment type="subcellular location">
    <subcellularLocation>
        <location evidence="10">Cell outer membrane</location>
        <topology evidence="10">Multi-pass membrane protein</topology>
    </subcellularLocation>
</comment>
<feature type="signal peptide" evidence="10">
    <location>
        <begin position="1"/>
        <end position="36"/>
    </location>
</feature>
<name>K8PGG2_9BRAD</name>
<comment type="caution">
    <text evidence="11">The sequence shown here is derived from an EMBL/GenBank/DDBJ whole genome shotgun (WGS) entry which is preliminary data.</text>
</comment>
<keyword evidence="4 10" id="KW-0812">Transmembrane</keyword>
<evidence type="ECO:0000256" key="1">
    <source>
        <dbReference type="ARBA" id="ARBA00009521"/>
    </source>
</evidence>
<comment type="similarity">
    <text evidence="1 10">Belongs to the alphaproteobacteria porin family.</text>
</comment>
<dbReference type="GO" id="GO:0006811">
    <property type="term" value="P:monoatomic ion transport"/>
    <property type="evidence" value="ECO:0007669"/>
    <property type="project" value="UniProtKB-KW"/>
</dbReference>
<dbReference type="GO" id="GO:0046930">
    <property type="term" value="C:pore complex"/>
    <property type="evidence" value="ECO:0007669"/>
    <property type="project" value="UniProtKB-KW"/>
</dbReference>
<dbReference type="Pfam" id="PF02530">
    <property type="entry name" value="Porin_2"/>
    <property type="match status" value="1"/>
</dbReference>
<evidence type="ECO:0000313" key="11">
    <source>
        <dbReference type="EMBL" id="EKS39839.1"/>
    </source>
</evidence>
<organism evidence="11 12">
    <name type="scientific">Afipia broomeae ATCC 49717</name>
    <dbReference type="NCBI Taxonomy" id="883078"/>
    <lineage>
        <taxon>Bacteria</taxon>
        <taxon>Pseudomonadati</taxon>
        <taxon>Pseudomonadota</taxon>
        <taxon>Alphaproteobacteria</taxon>
        <taxon>Hyphomicrobiales</taxon>
        <taxon>Nitrobacteraceae</taxon>
        <taxon>Afipia</taxon>
    </lineage>
</organism>
<evidence type="ECO:0000256" key="10">
    <source>
        <dbReference type="RuleBase" id="RU364005"/>
    </source>
</evidence>
<evidence type="ECO:0000256" key="8">
    <source>
        <dbReference type="ARBA" id="ARBA00023136"/>
    </source>
</evidence>
<dbReference type="GO" id="GO:0015288">
    <property type="term" value="F:porin activity"/>
    <property type="evidence" value="ECO:0007669"/>
    <property type="project" value="UniProtKB-KW"/>
</dbReference>
<comment type="function">
    <text evidence="10">Forms passive diffusion pores that allow small molecular weight hydrophilic materials across the outer membrane.</text>
</comment>
<protein>
    <recommendedName>
        <fullName evidence="10">Porin</fullName>
    </recommendedName>
</protein>
<dbReference type="Proteomes" id="UP000001096">
    <property type="component" value="Unassembled WGS sequence"/>
</dbReference>
<dbReference type="RefSeq" id="WP_006020520.1">
    <property type="nucleotide sequence ID" value="NZ_KB375282.1"/>
</dbReference>
<dbReference type="PATRIC" id="fig|883078.3.peg.1846"/>
<keyword evidence="5 10" id="KW-0732">Signal</keyword>
<evidence type="ECO:0000256" key="9">
    <source>
        <dbReference type="ARBA" id="ARBA00023237"/>
    </source>
</evidence>
<evidence type="ECO:0000256" key="4">
    <source>
        <dbReference type="ARBA" id="ARBA00022692"/>
    </source>
</evidence>
<keyword evidence="9 10" id="KW-0998">Cell outer membrane</keyword>
<dbReference type="EMBL" id="AGWX01000002">
    <property type="protein sequence ID" value="EKS39839.1"/>
    <property type="molecule type" value="Genomic_DNA"/>
</dbReference>
<evidence type="ECO:0000256" key="7">
    <source>
        <dbReference type="ARBA" id="ARBA00023114"/>
    </source>
</evidence>
<reference evidence="11 12" key="1">
    <citation type="submission" date="2012-04" db="EMBL/GenBank/DDBJ databases">
        <title>The Genome Sequence of Afipia broomeae ATCC 49717.</title>
        <authorList>
            <consortium name="The Broad Institute Genome Sequencing Platform"/>
            <person name="Earl A."/>
            <person name="Ward D."/>
            <person name="Feldgarden M."/>
            <person name="Gevers D."/>
            <person name="Huys G."/>
            <person name="Walker B."/>
            <person name="Young S.K."/>
            <person name="Zeng Q."/>
            <person name="Gargeya S."/>
            <person name="Fitzgerald M."/>
            <person name="Haas B."/>
            <person name="Abouelleil A."/>
            <person name="Alvarado L."/>
            <person name="Arachchi H.M."/>
            <person name="Berlin A."/>
            <person name="Chapman S.B."/>
            <person name="Goldberg J."/>
            <person name="Griggs A."/>
            <person name="Gujja S."/>
            <person name="Hansen M."/>
            <person name="Howarth C."/>
            <person name="Imamovic A."/>
            <person name="Larimer J."/>
            <person name="McCowen C."/>
            <person name="Montmayeur A."/>
            <person name="Murphy C."/>
            <person name="Neiman D."/>
            <person name="Pearson M."/>
            <person name="Priest M."/>
            <person name="Roberts A."/>
            <person name="Saif S."/>
            <person name="Shea T."/>
            <person name="Sisk P."/>
            <person name="Sykes S."/>
            <person name="Wortman J."/>
            <person name="Nusbaum C."/>
            <person name="Birren B."/>
        </authorList>
    </citation>
    <scope>NUCLEOTIDE SEQUENCE [LARGE SCALE GENOMIC DNA]</scope>
    <source>
        <strain evidence="11 12">ATCC 49717</strain>
    </source>
</reference>
<proteinExistence type="inferred from homology"/>
<evidence type="ECO:0000313" key="12">
    <source>
        <dbReference type="Proteomes" id="UP000001096"/>
    </source>
</evidence>
<dbReference type="HOGENOM" id="CLU_044836_2_0_5"/>
<keyword evidence="7 10" id="KW-0626">Porin</keyword>
<evidence type="ECO:0000256" key="3">
    <source>
        <dbReference type="ARBA" id="ARBA00022452"/>
    </source>
</evidence>
<keyword evidence="2 10" id="KW-0813">Transport</keyword>
<evidence type="ECO:0000256" key="2">
    <source>
        <dbReference type="ARBA" id="ARBA00022448"/>
    </source>
</evidence>
<dbReference type="GO" id="GO:0009279">
    <property type="term" value="C:cell outer membrane"/>
    <property type="evidence" value="ECO:0007669"/>
    <property type="project" value="UniProtKB-SubCell"/>
</dbReference>
<dbReference type="InterPro" id="IPR003684">
    <property type="entry name" value="Porin_alphabac"/>
</dbReference>
<feature type="chain" id="PRO_5009368080" description="Porin" evidence="10">
    <location>
        <begin position="37"/>
        <end position="511"/>
    </location>
</feature>
<keyword evidence="6 10" id="KW-0406">Ion transport</keyword>
<dbReference type="eggNOG" id="COG3203">
    <property type="taxonomic scope" value="Bacteria"/>
</dbReference>
<evidence type="ECO:0000256" key="5">
    <source>
        <dbReference type="ARBA" id="ARBA00022729"/>
    </source>
</evidence>
<keyword evidence="12" id="KW-1185">Reference proteome</keyword>
<accession>K8PGG2</accession>
<gene>
    <name evidence="11" type="ORF">HMPREF9695_01800</name>
</gene>
<keyword evidence="3 10" id="KW-1134">Transmembrane beta strand</keyword>
<comment type="domain">
    <text evidence="10">Consists of 16-stranded beta-barrel sheets, with large surface-exposed loops, that form a transmembrane pore at the center of each barrel. The pore is partially ocluded by a peptide loop that folds into the pore lumen.</text>
</comment>
<sequence length="511" mass="54374">MGISGKAGQSGKTASVTGAFFLGAAASLATVAGASAADLPVKAKPVQYVKICSLYGAGYYYIPGTDTCIKLSGYMRADWSINGGNYNRPGWDQTNAEGTKSRDRDYFVTRTRTEFQIDTRTQTEYGVVRTYMNPRFQFDSGALPETGVLTLDYGFIQFAGFTFGKAVSIFQTPWGATGANTLTSFMLGGYDNVNGITQVAYTWQFGNGVSASVAVEDNRVINRAQLLNASLTQPATSAFNGAFTNSYGGNVTPDFVGNIRVDQTAFTAQLSGGVHNIRANYYAGPGGITPVEPNGHPSDAWGFAVLGGLQLKNLPTGPGDKFSIDASYVNGASKYLIGGVTGTAFDAFGGGTPNFAGSYQTMAVLSLTDGVYTTGSKIEKTSGWGVRAAFVHNWSPTWETGIVGTYSRIEYNTNGAAAFCAAFTALSPKLNGYSCNPNFSIWQVGQRTAWTPVKNLTFSAEVLYSYLDQSHTGSQALTNPGQLTGTFKPTGVYDFKDQGVWSGLLGVRRTF</sequence>
<evidence type="ECO:0000256" key="6">
    <source>
        <dbReference type="ARBA" id="ARBA00023065"/>
    </source>
</evidence>